<protein>
    <recommendedName>
        <fullName evidence="1">DUF6957 domain-containing protein</fullName>
    </recommendedName>
</protein>
<reference evidence="2 3" key="1">
    <citation type="submission" date="2015-03" db="EMBL/GenBank/DDBJ databases">
        <title>Comparative genomics of Pseudomonas insights into diversity of traits involved in vanlence and defense.</title>
        <authorList>
            <person name="Qin Y."/>
        </authorList>
    </citation>
    <scope>NUCLEOTIDE SEQUENCE [LARGE SCALE GENOMIC DNA]</scope>
    <source>
        <strain evidence="2 3">H24</strain>
    </source>
</reference>
<dbReference type="AlphaFoldDB" id="A0A0F4V7I0"/>
<evidence type="ECO:0000313" key="2">
    <source>
        <dbReference type="EMBL" id="KJZ64430.1"/>
    </source>
</evidence>
<dbReference type="OrthoDB" id="7020948at2"/>
<comment type="caution">
    <text evidence="2">The sequence shown here is derived from an EMBL/GenBank/DDBJ whole genome shotgun (WGS) entry which is preliminary data.</text>
</comment>
<evidence type="ECO:0000259" key="1">
    <source>
        <dbReference type="Pfam" id="PF22275"/>
    </source>
</evidence>
<feature type="domain" description="DUF6957" evidence="1">
    <location>
        <begin position="25"/>
        <end position="132"/>
    </location>
</feature>
<proteinExistence type="predicted"/>
<dbReference type="Proteomes" id="UP000033400">
    <property type="component" value="Unassembled WGS sequence"/>
</dbReference>
<sequence>MKKSNVTDTELLGDLFYGAAHIVGGSRLADDELISVASDTFKERHFCVVRHWMLLDVLPPPSIEQDIKAQGLETTILFAQLMVFDSQNKHRPGESVLSGYQRDLDGCIFESKDTLYILAGRGARKHVSVPAVAALHEYLLGLVK</sequence>
<organism evidence="2 3">
    <name type="scientific">Pseudomonas fluorescens</name>
    <dbReference type="NCBI Taxonomy" id="294"/>
    <lineage>
        <taxon>Bacteria</taxon>
        <taxon>Pseudomonadati</taxon>
        <taxon>Pseudomonadota</taxon>
        <taxon>Gammaproteobacteria</taxon>
        <taxon>Pseudomonadales</taxon>
        <taxon>Pseudomonadaceae</taxon>
        <taxon>Pseudomonas</taxon>
    </lineage>
</organism>
<dbReference type="EMBL" id="LACH01000039">
    <property type="protein sequence ID" value="KJZ64430.1"/>
    <property type="molecule type" value="Genomic_DNA"/>
</dbReference>
<dbReference type="Pfam" id="PF22275">
    <property type="entry name" value="DUF6957"/>
    <property type="match status" value="1"/>
</dbReference>
<evidence type="ECO:0000313" key="3">
    <source>
        <dbReference type="Proteomes" id="UP000033400"/>
    </source>
</evidence>
<gene>
    <name evidence="2" type="ORF">VD17_18165</name>
</gene>
<accession>A0A0F4V7I0</accession>
<name>A0A0F4V7I0_PSEFL</name>
<dbReference type="InterPro" id="IPR054232">
    <property type="entry name" value="DUF6957"/>
</dbReference>
<dbReference type="PATRIC" id="fig|294.133.peg.3258"/>